<comment type="similarity">
    <text evidence="1">Belongs to the nitroreductase family.</text>
</comment>
<dbReference type="Gene3D" id="3.40.109.10">
    <property type="entry name" value="NADH Oxidase"/>
    <property type="match status" value="1"/>
</dbReference>
<dbReference type="CDD" id="cd02137">
    <property type="entry name" value="MhqN-like"/>
    <property type="match status" value="1"/>
</dbReference>
<reference evidence="4 5" key="1">
    <citation type="journal article" date="2011" name="Microbiology">
        <title>Transcriptome response to different carbon sources in Acetobacter aceti.</title>
        <authorList>
            <person name="Sakurai K."/>
            <person name="Arai H."/>
            <person name="Ishii M."/>
            <person name="Igarashi Y."/>
        </authorList>
    </citation>
    <scope>NUCLEOTIDE SEQUENCE [LARGE SCALE GENOMIC DNA]</scope>
    <source>
        <strain evidence="4 5">NBRC 14818</strain>
    </source>
</reference>
<dbReference type="GO" id="GO:0016491">
    <property type="term" value="F:oxidoreductase activity"/>
    <property type="evidence" value="ECO:0007669"/>
    <property type="project" value="UniProtKB-KW"/>
</dbReference>
<protein>
    <submittedName>
        <fullName evidence="4">NAD(P)H nitroreductase</fullName>
    </submittedName>
</protein>
<dbReference type="PANTHER" id="PTHR43673:SF12">
    <property type="entry name" value="PROTEIN DRGA"/>
    <property type="match status" value="1"/>
</dbReference>
<organism evidence="4 5">
    <name type="scientific">Acetobacter aceti NBRC 14818</name>
    <dbReference type="NCBI Taxonomy" id="887700"/>
    <lineage>
        <taxon>Bacteria</taxon>
        <taxon>Pseudomonadati</taxon>
        <taxon>Pseudomonadota</taxon>
        <taxon>Alphaproteobacteria</taxon>
        <taxon>Acetobacterales</taxon>
        <taxon>Acetobacteraceae</taxon>
        <taxon>Acetobacter</taxon>
        <taxon>Acetobacter subgen. Acetobacter</taxon>
    </lineage>
</organism>
<accession>A0AB33IBR6</accession>
<dbReference type="Proteomes" id="UP000516424">
    <property type="component" value="Chromosome"/>
</dbReference>
<evidence type="ECO:0000256" key="1">
    <source>
        <dbReference type="ARBA" id="ARBA00007118"/>
    </source>
</evidence>
<keyword evidence="5" id="KW-1185">Reference proteome</keyword>
<evidence type="ECO:0000256" key="2">
    <source>
        <dbReference type="ARBA" id="ARBA00023002"/>
    </source>
</evidence>
<dbReference type="PANTHER" id="PTHR43673">
    <property type="entry name" value="NAD(P)H NITROREDUCTASE YDGI-RELATED"/>
    <property type="match status" value="1"/>
</dbReference>
<evidence type="ECO:0000313" key="4">
    <source>
        <dbReference type="EMBL" id="BCK75501.1"/>
    </source>
</evidence>
<name>A0AB33IBR6_ACEAC</name>
<gene>
    <name evidence="4" type="primary">drgA</name>
    <name evidence="4" type="ORF">EMQ_1107</name>
</gene>
<proteinExistence type="inferred from homology"/>
<sequence>MTLDVASAILARRATKVFDAEHRMPEEDLETILGLARRMPTAFNIQNWRFVVVKDTELRHEIRKVAWDQPQVTDASALLILCADIRAWEKSPARYWENAEPDTREMMVGAIDQYYRGREQVQRDEGMRSCGMAAGAIMLLAQSMGYTTCPMDGFDFDAVGKLIHLPEDHEIVMFVALGKPAKEPYPTGGILPASEIIIRNTFS</sequence>
<dbReference type="SUPFAM" id="SSF55469">
    <property type="entry name" value="FMN-dependent nitroreductase-like"/>
    <property type="match status" value="1"/>
</dbReference>
<dbReference type="RefSeq" id="WP_010666566.1">
    <property type="nucleotide sequence ID" value="NZ_AP023410.1"/>
</dbReference>
<dbReference type="Pfam" id="PF00881">
    <property type="entry name" value="Nitroreductase"/>
    <property type="match status" value="1"/>
</dbReference>
<evidence type="ECO:0000313" key="5">
    <source>
        <dbReference type="Proteomes" id="UP000516424"/>
    </source>
</evidence>
<evidence type="ECO:0000259" key="3">
    <source>
        <dbReference type="Pfam" id="PF00881"/>
    </source>
</evidence>
<dbReference type="EMBL" id="AP023410">
    <property type="protein sequence ID" value="BCK75501.1"/>
    <property type="molecule type" value="Genomic_DNA"/>
</dbReference>
<dbReference type="InterPro" id="IPR000415">
    <property type="entry name" value="Nitroreductase-like"/>
</dbReference>
<dbReference type="InterPro" id="IPR029479">
    <property type="entry name" value="Nitroreductase"/>
</dbReference>
<keyword evidence="2" id="KW-0560">Oxidoreductase</keyword>
<dbReference type="AlphaFoldDB" id="A0AB33IBR6"/>
<feature type="domain" description="Nitroreductase" evidence="3">
    <location>
        <begin position="9"/>
        <end position="179"/>
    </location>
</feature>